<dbReference type="EMBL" id="CAJHJT010000001">
    <property type="protein sequence ID" value="CAD6995624.1"/>
    <property type="molecule type" value="Genomic_DNA"/>
</dbReference>
<feature type="region of interest" description="Disordered" evidence="1">
    <location>
        <begin position="1"/>
        <end position="24"/>
    </location>
</feature>
<reference evidence="2" key="1">
    <citation type="submission" date="2020-11" db="EMBL/GenBank/DDBJ databases">
        <authorList>
            <person name="Whitehead M."/>
        </authorList>
    </citation>
    <scope>NUCLEOTIDE SEQUENCE</scope>
    <source>
        <strain evidence="2">EGII</strain>
    </source>
</reference>
<sequence length="92" mass="10802">MSTEKGTWQRQKSNKRKSSGKDAPNAFSVYTETWKTRLSDNHFKLFYQKIKSRRSFIKSPYYFLGHSLCTLKPAFMKLYLGSPLSESLVHFN</sequence>
<evidence type="ECO:0000256" key="1">
    <source>
        <dbReference type="SAM" id="MobiDB-lite"/>
    </source>
</evidence>
<accession>A0A811U9M7</accession>
<feature type="compositionally biased region" description="Polar residues" evidence="1">
    <location>
        <begin position="1"/>
        <end position="11"/>
    </location>
</feature>
<evidence type="ECO:0000313" key="3">
    <source>
        <dbReference type="Proteomes" id="UP000606786"/>
    </source>
</evidence>
<gene>
    <name evidence="2" type="ORF">CCAP1982_LOCUS4330</name>
</gene>
<organism evidence="2 3">
    <name type="scientific">Ceratitis capitata</name>
    <name type="common">Mediterranean fruit fly</name>
    <name type="synonym">Tephritis capitata</name>
    <dbReference type="NCBI Taxonomy" id="7213"/>
    <lineage>
        <taxon>Eukaryota</taxon>
        <taxon>Metazoa</taxon>
        <taxon>Ecdysozoa</taxon>
        <taxon>Arthropoda</taxon>
        <taxon>Hexapoda</taxon>
        <taxon>Insecta</taxon>
        <taxon>Pterygota</taxon>
        <taxon>Neoptera</taxon>
        <taxon>Endopterygota</taxon>
        <taxon>Diptera</taxon>
        <taxon>Brachycera</taxon>
        <taxon>Muscomorpha</taxon>
        <taxon>Tephritoidea</taxon>
        <taxon>Tephritidae</taxon>
        <taxon>Ceratitis</taxon>
        <taxon>Ceratitis</taxon>
    </lineage>
</organism>
<dbReference type="AlphaFoldDB" id="A0A811U9M7"/>
<evidence type="ECO:0000313" key="2">
    <source>
        <dbReference type="EMBL" id="CAD6995624.1"/>
    </source>
</evidence>
<comment type="caution">
    <text evidence="2">The sequence shown here is derived from an EMBL/GenBank/DDBJ whole genome shotgun (WGS) entry which is preliminary data.</text>
</comment>
<proteinExistence type="predicted"/>
<keyword evidence="3" id="KW-1185">Reference proteome</keyword>
<dbReference type="Proteomes" id="UP000606786">
    <property type="component" value="Unassembled WGS sequence"/>
</dbReference>
<name>A0A811U9M7_CERCA</name>
<protein>
    <submittedName>
        <fullName evidence="2">(Mediterranean fruit fly) hypothetical protein</fullName>
    </submittedName>
</protein>